<evidence type="ECO:0000313" key="2">
    <source>
        <dbReference type="EMBL" id="MDH0568215.1"/>
    </source>
</evidence>
<evidence type="ECO:0000313" key="7">
    <source>
        <dbReference type="Proteomes" id="UP000254084"/>
    </source>
</evidence>
<evidence type="ECO:0000313" key="6">
    <source>
        <dbReference type="Proteomes" id="UP000244052"/>
    </source>
</evidence>
<dbReference type="EMBL" id="UGUV01000002">
    <property type="protein sequence ID" value="SUD51173.1"/>
    <property type="molecule type" value="Genomic_DNA"/>
</dbReference>
<dbReference type="RefSeq" id="WP_003464717.1">
    <property type="nucleotide sequence ID" value="NZ_CP166923.2"/>
</dbReference>
<dbReference type="GeneID" id="300418068"/>
<reference evidence="7 8" key="2">
    <citation type="submission" date="2018-06" db="EMBL/GenBank/DDBJ databases">
        <authorList>
            <consortium name="Pathogen Informatics"/>
            <person name="Doyle S."/>
        </authorList>
    </citation>
    <scope>NUCLEOTIDE SEQUENCE [LARGE SCALE GENOMIC DNA]</scope>
    <source>
        <strain evidence="4 8">NCTC10692</strain>
        <strain evidence="5 7">NCTC10860</strain>
    </source>
</reference>
<gene>
    <name evidence="3" type="ORF">DBO86_23535</name>
    <name evidence="2" type="ORF">N7671_13455</name>
    <name evidence="4" type="ORF">NCTC10692_01617</name>
    <name evidence="5" type="ORF">NCTC10860_04737</name>
</gene>
<accession>A0A379JT60</accession>
<feature type="region of interest" description="Disordered" evidence="1">
    <location>
        <begin position="1"/>
        <end position="24"/>
    </location>
</feature>
<dbReference type="InterPro" id="IPR058059">
    <property type="entry name" value="PA3496-like"/>
</dbReference>
<dbReference type="Proteomes" id="UP000254084">
    <property type="component" value="Unassembled WGS sequence"/>
</dbReference>
<dbReference type="Proteomes" id="UP001159292">
    <property type="component" value="Unassembled WGS sequence"/>
</dbReference>
<dbReference type="NCBIfam" id="NF046101">
    <property type="entry name" value="PA3496_fam"/>
    <property type="match status" value="1"/>
</dbReference>
<evidence type="ECO:0000313" key="3">
    <source>
        <dbReference type="EMBL" id="PTU76676.1"/>
    </source>
</evidence>
<reference evidence="3 6" key="1">
    <citation type="submission" date="2018-04" db="EMBL/GenBank/DDBJ databases">
        <title>Pseudomonas sp. nov., isolated from mangrove soil.</title>
        <authorList>
            <person name="Chen C."/>
        </authorList>
    </citation>
    <scope>NUCLEOTIDE SEQUENCE [LARGE SCALE GENOMIC DNA]</scope>
    <source>
        <strain evidence="3 6">JCM 14246</strain>
    </source>
</reference>
<accession>A0A061D033</accession>
<organism evidence="4 8">
    <name type="scientific">Ectopseudomonas oleovorans</name>
    <name type="common">Pseudomonas oleovorans</name>
    <dbReference type="NCBI Taxonomy" id="301"/>
    <lineage>
        <taxon>Bacteria</taxon>
        <taxon>Pseudomonadati</taxon>
        <taxon>Pseudomonadota</taxon>
        <taxon>Gammaproteobacteria</taxon>
        <taxon>Pseudomonadales</taxon>
        <taxon>Pseudomonadaceae</taxon>
        <taxon>Ectopseudomonas</taxon>
    </lineage>
</organism>
<name>A0A061D033_ECTOL</name>
<reference evidence="2" key="3">
    <citation type="submission" date="2022-09" db="EMBL/GenBank/DDBJ databases">
        <title>Intensive care unit water sources are persistently colonized with multi-drug resistant bacteria and are the site of extensive horizontal gene transfer of antibiotic resistance genes.</title>
        <authorList>
            <person name="Diorio-Toth L."/>
        </authorList>
    </citation>
    <scope>NUCLEOTIDE SEQUENCE</scope>
    <source>
        <strain evidence="2">GD04000</strain>
    </source>
</reference>
<dbReference type="Proteomes" id="UP000244052">
    <property type="component" value="Unassembled WGS sequence"/>
</dbReference>
<evidence type="ECO:0000256" key="1">
    <source>
        <dbReference type="SAM" id="MobiDB-lite"/>
    </source>
</evidence>
<accession>A0A2T5PG06</accession>
<dbReference type="EMBL" id="UGUW01000004">
    <property type="protein sequence ID" value="SUD62301.1"/>
    <property type="molecule type" value="Genomic_DNA"/>
</dbReference>
<dbReference type="EMBL" id="JAOEET010000033">
    <property type="protein sequence ID" value="MDH0568215.1"/>
    <property type="molecule type" value="Genomic_DNA"/>
</dbReference>
<evidence type="ECO:0000313" key="8">
    <source>
        <dbReference type="Proteomes" id="UP000255303"/>
    </source>
</evidence>
<evidence type="ECO:0000313" key="4">
    <source>
        <dbReference type="EMBL" id="SUD51173.1"/>
    </source>
</evidence>
<keyword evidence="6" id="KW-1185">Reference proteome</keyword>
<protein>
    <submittedName>
        <fullName evidence="4">Transcriptional regulator</fullName>
    </submittedName>
</protein>
<dbReference type="EMBL" id="QASO01000130">
    <property type="protein sequence ID" value="PTU76676.1"/>
    <property type="molecule type" value="Genomic_DNA"/>
</dbReference>
<sequence>MPRIFDDAQLHDQPDAKTRRKLQDQRRMAYRRAIEHYAEQCQLQRELADFPELLSASYLQHGEPDSRRAA</sequence>
<proteinExistence type="predicted"/>
<evidence type="ECO:0000313" key="5">
    <source>
        <dbReference type="EMBL" id="SUD62301.1"/>
    </source>
</evidence>
<dbReference type="Proteomes" id="UP000255303">
    <property type="component" value="Unassembled WGS sequence"/>
</dbReference>
<dbReference type="AlphaFoldDB" id="A0A061D033"/>